<dbReference type="EMBL" id="JACTNZ010000004">
    <property type="protein sequence ID" value="KAG5554046.1"/>
    <property type="molecule type" value="Genomic_DNA"/>
</dbReference>
<evidence type="ECO:0000313" key="3">
    <source>
        <dbReference type="Proteomes" id="UP000823749"/>
    </source>
</evidence>
<name>A0AAV6KNA5_9ERIC</name>
<reference evidence="2" key="1">
    <citation type="submission" date="2020-08" db="EMBL/GenBank/DDBJ databases">
        <title>Plant Genome Project.</title>
        <authorList>
            <person name="Zhang R.-G."/>
        </authorList>
    </citation>
    <scope>NUCLEOTIDE SEQUENCE</scope>
    <source>
        <strain evidence="2">WSP0</strain>
        <tissue evidence="2">Leaf</tissue>
    </source>
</reference>
<keyword evidence="3" id="KW-1185">Reference proteome</keyword>
<comment type="caution">
    <text evidence="2">The sequence shown here is derived from an EMBL/GenBank/DDBJ whole genome shotgun (WGS) entry which is preliminary data.</text>
</comment>
<sequence>MLLLSGPVRQFDNFNNTTTPVSRKGKQPVGETSKLGSGSSAQKRKFNETSDYDSGSIAQSIDHFKLTPSIIINRSGRWGIDDCVKKIKTLPFFENEGENEDFLIWACSVYGNKQHKIDVFCEVETIGLMIKWLRVEHALAIRKYLKAPPSKRGLEPPPFPTRPPSPRGTLFPQGSAAFHVGY</sequence>
<protein>
    <submittedName>
        <fullName evidence="2">Uncharacterized protein</fullName>
    </submittedName>
</protein>
<evidence type="ECO:0000313" key="2">
    <source>
        <dbReference type="EMBL" id="KAG5554046.1"/>
    </source>
</evidence>
<dbReference type="Proteomes" id="UP000823749">
    <property type="component" value="Chromosome 4"/>
</dbReference>
<organism evidence="2 3">
    <name type="scientific">Rhododendron griersonianum</name>
    <dbReference type="NCBI Taxonomy" id="479676"/>
    <lineage>
        <taxon>Eukaryota</taxon>
        <taxon>Viridiplantae</taxon>
        <taxon>Streptophyta</taxon>
        <taxon>Embryophyta</taxon>
        <taxon>Tracheophyta</taxon>
        <taxon>Spermatophyta</taxon>
        <taxon>Magnoliopsida</taxon>
        <taxon>eudicotyledons</taxon>
        <taxon>Gunneridae</taxon>
        <taxon>Pentapetalae</taxon>
        <taxon>asterids</taxon>
        <taxon>Ericales</taxon>
        <taxon>Ericaceae</taxon>
        <taxon>Ericoideae</taxon>
        <taxon>Rhodoreae</taxon>
        <taxon>Rhododendron</taxon>
    </lineage>
</organism>
<accession>A0AAV6KNA5</accession>
<proteinExistence type="predicted"/>
<evidence type="ECO:0000256" key="1">
    <source>
        <dbReference type="SAM" id="MobiDB-lite"/>
    </source>
</evidence>
<gene>
    <name evidence="2" type="ORF">RHGRI_011796</name>
</gene>
<feature type="region of interest" description="Disordered" evidence="1">
    <location>
        <begin position="14"/>
        <end position="45"/>
    </location>
</feature>
<feature type="region of interest" description="Disordered" evidence="1">
    <location>
        <begin position="151"/>
        <end position="170"/>
    </location>
</feature>
<feature type="compositionally biased region" description="Pro residues" evidence="1">
    <location>
        <begin position="155"/>
        <end position="166"/>
    </location>
</feature>
<dbReference type="AlphaFoldDB" id="A0AAV6KNA5"/>